<organism evidence="2 3">
    <name type="scientific">Amycolatopsis balhimycina DSM 5908</name>
    <dbReference type="NCBI Taxonomy" id="1081091"/>
    <lineage>
        <taxon>Bacteria</taxon>
        <taxon>Bacillati</taxon>
        <taxon>Actinomycetota</taxon>
        <taxon>Actinomycetes</taxon>
        <taxon>Pseudonocardiales</taxon>
        <taxon>Pseudonocardiaceae</taxon>
        <taxon>Amycolatopsis</taxon>
    </lineage>
</organism>
<dbReference type="RefSeq" id="WP_026468340.1">
    <property type="nucleotide sequence ID" value="NZ_QHHU01000026.1"/>
</dbReference>
<sequence>MNGRNADLVVRAGTVHTLGTPERPITALAARGGTVVAVAGPSEERDLLREWTGPETITVDDPGLVVLPAFVDTHNHLMLAARNTLGVPVSAAHDLTSMVELIRRRAADTPAGEWIVTAADWHELQLAEKRLPTAAELDRATSIHPVLVLRGGHNAVLNSVALRLAGIGPDTPDVPGGFVGRDAAGRPTGWLQDAALEPVARIVPPPPEAALADGLAAASAHYAAHGIGTVRDPAVTPHEWHAYRRAEAAGRLSVASHTMIWTMPEAIDAAGSVSGYLDGLEAQGITPKPAQGRLRVWGLKFVLDGGVEAAALSEPYADRPGFTGRLLWERADLVEALATCVKRGWPVGTHALGDRAIALLLEAIRVVTDRHGRLPPGMLVIEHGGLITPEQIAEAVALGVHITVQQALLTGLAAPVIASWGPHRAAAMFPFRELLDAGAWISAGTDHPVVSLDPLQGVHDMTTRHTPMGTLGAEHAITRAEALRLYTTAGAHFLGRHSGTPLTPGAPADLVAYPVDPLTCPVDQLTALAPALTAIEGRITHQTD</sequence>
<dbReference type="InterPro" id="IPR011059">
    <property type="entry name" value="Metal-dep_hydrolase_composite"/>
</dbReference>
<reference evidence="2 3" key="1">
    <citation type="submission" date="2018-05" db="EMBL/GenBank/DDBJ databases">
        <title>Evolution of GPA BGCs.</title>
        <authorList>
            <person name="Waglechner N."/>
            <person name="Wright G.D."/>
        </authorList>
    </citation>
    <scope>NUCLEOTIDE SEQUENCE [LARGE SCALE GENOMIC DNA]</scope>
    <source>
        <strain evidence="2 3">DSM 5908</strain>
    </source>
</reference>
<proteinExistence type="predicted"/>
<comment type="caution">
    <text evidence="2">The sequence shown here is derived from an EMBL/GenBank/DDBJ whole genome shotgun (WGS) entry which is preliminary data.</text>
</comment>
<evidence type="ECO:0000259" key="1">
    <source>
        <dbReference type="Pfam" id="PF07969"/>
    </source>
</evidence>
<dbReference type="PANTHER" id="PTHR22642:SF2">
    <property type="entry name" value="PROTEIN LONG AFTER FAR-RED 3"/>
    <property type="match status" value="1"/>
</dbReference>
<name>A0A428WJ92_AMYBA</name>
<dbReference type="Gene3D" id="3.10.310.70">
    <property type="match status" value="1"/>
</dbReference>
<accession>A0A428WJ92</accession>
<dbReference type="EMBL" id="QHHU01000026">
    <property type="protein sequence ID" value="RSM43164.1"/>
    <property type="molecule type" value="Genomic_DNA"/>
</dbReference>
<dbReference type="PANTHER" id="PTHR22642">
    <property type="entry name" value="IMIDAZOLONEPROPIONASE"/>
    <property type="match status" value="1"/>
</dbReference>
<evidence type="ECO:0000313" key="2">
    <source>
        <dbReference type="EMBL" id="RSM43164.1"/>
    </source>
</evidence>
<dbReference type="Gene3D" id="3.20.20.140">
    <property type="entry name" value="Metal-dependent hydrolases"/>
    <property type="match status" value="1"/>
</dbReference>
<dbReference type="Pfam" id="PF07969">
    <property type="entry name" value="Amidohydro_3"/>
    <property type="match status" value="1"/>
</dbReference>
<dbReference type="Proteomes" id="UP000286716">
    <property type="component" value="Unassembled WGS sequence"/>
</dbReference>
<dbReference type="InterPro" id="IPR033932">
    <property type="entry name" value="YtcJ-like"/>
</dbReference>
<feature type="domain" description="Amidohydrolase 3" evidence="1">
    <location>
        <begin position="62"/>
        <end position="540"/>
    </location>
</feature>
<dbReference type="SUPFAM" id="SSF51338">
    <property type="entry name" value="Composite domain of metallo-dependent hydrolases"/>
    <property type="match status" value="1"/>
</dbReference>
<dbReference type="InterPro" id="IPR013108">
    <property type="entry name" value="Amidohydro_3"/>
</dbReference>
<dbReference type="OrthoDB" id="3173428at2"/>
<dbReference type="GO" id="GO:0016810">
    <property type="term" value="F:hydrolase activity, acting on carbon-nitrogen (but not peptide) bonds"/>
    <property type="evidence" value="ECO:0007669"/>
    <property type="project" value="InterPro"/>
</dbReference>
<evidence type="ECO:0000313" key="3">
    <source>
        <dbReference type="Proteomes" id="UP000286716"/>
    </source>
</evidence>
<keyword evidence="3" id="KW-1185">Reference proteome</keyword>
<gene>
    <name evidence="2" type="ORF">DMA12_19670</name>
</gene>
<keyword evidence="2" id="KW-0378">Hydrolase</keyword>
<dbReference type="SUPFAM" id="SSF51556">
    <property type="entry name" value="Metallo-dependent hydrolases"/>
    <property type="match status" value="1"/>
</dbReference>
<protein>
    <submittedName>
        <fullName evidence="2">Amidohydrolase</fullName>
    </submittedName>
</protein>
<dbReference type="AlphaFoldDB" id="A0A428WJ92"/>
<dbReference type="CDD" id="cd01300">
    <property type="entry name" value="YtcJ_like"/>
    <property type="match status" value="1"/>
</dbReference>
<dbReference type="Gene3D" id="2.30.40.10">
    <property type="entry name" value="Urease, subunit C, domain 1"/>
    <property type="match status" value="1"/>
</dbReference>
<dbReference type="InterPro" id="IPR032466">
    <property type="entry name" value="Metal_Hydrolase"/>
</dbReference>